<dbReference type="InterPro" id="IPR001245">
    <property type="entry name" value="Ser-Thr/Tyr_kinase_cat_dom"/>
</dbReference>
<evidence type="ECO:0000256" key="4">
    <source>
        <dbReference type="ARBA" id="ARBA00022989"/>
    </source>
</evidence>
<keyword evidence="3" id="KW-0812">Transmembrane</keyword>
<dbReference type="OrthoDB" id="676979at2759"/>
<keyword evidence="2" id="KW-0808">Transferase</keyword>
<keyword evidence="5" id="KW-0472">Membrane</keyword>
<dbReference type="Proteomes" id="UP001141806">
    <property type="component" value="Unassembled WGS sequence"/>
</dbReference>
<dbReference type="PANTHER" id="PTHR47985:SF4">
    <property type="entry name" value="SERINE_THREONINE-PROTEIN KINASE PBL27"/>
    <property type="match status" value="1"/>
</dbReference>
<comment type="caution">
    <text evidence="8">The sequence shown here is derived from an EMBL/GenBank/DDBJ whole genome shotgun (WGS) entry which is preliminary data.</text>
</comment>
<feature type="compositionally biased region" description="Polar residues" evidence="6">
    <location>
        <begin position="1"/>
        <end position="20"/>
    </location>
</feature>
<organism evidence="8 9">
    <name type="scientific">Protea cynaroides</name>
    <dbReference type="NCBI Taxonomy" id="273540"/>
    <lineage>
        <taxon>Eukaryota</taxon>
        <taxon>Viridiplantae</taxon>
        <taxon>Streptophyta</taxon>
        <taxon>Embryophyta</taxon>
        <taxon>Tracheophyta</taxon>
        <taxon>Spermatophyta</taxon>
        <taxon>Magnoliopsida</taxon>
        <taxon>Proteales</taxon>
        <taxon>Proteaceae</taxon>
        <taxon>Protea</taxon>
    </lineage>
</organism>
<evidence type="ECO:0000256" key="3">
    <source>
        <dbReference type="ARBA" id="ARBA00022692"/>
    </source>
</evidence>
<dbReference type="GO" id="GO:0016020">
    <property type="term" value="C:membrane"/>
    <property type="evidence" value="ECO:0007669"/>
    <property type="project" value="UniProtKB-SubCell"/>
</dbReference>
<evidence type="ECO:0000256" key="1">
    <source>
        <dbReference type="ARBA" id="ARBA00004370"/>
    </source>
</evidence>
<keyword evidence="2" id="KW-0418">Kinase</keyword>
<dbReference type="PROSITE" id="PS50011">
    <property type="entry name" value="PROTEIN_KINASE_DOM"/>
    <property type="match status" value="1"/>
</dbReference>
<protein>
    <recommendedName>
        <fullName evidence="7">Protein kinase domain-containing protein</fullName>
    </recommendedName>
</protein>
<dbReference type="InterPro" id="IPR000719">
    <property type="entry name" value="Prot_kinase_dom"/>
</dbReference>
<evidence type="ECO:0000256" key="5">
    <source>
        <dbReference type="ARBA" id="ARBA00023136"/>
    </source>
</evidence>
<reference evidence="8" key="1">
    <citation type="journal article" date="2023" name="Plant J.">
        <title>The genome of the king protea, Protea cynaroides.</title>
        <authorList>
            <person name="Chang J."/>
            <person name="Duong T.A."/>
            <person name="Schoeman C."/>
            <person name="Ma X."/>
            <person name="Roodt D."/>
            <person name="Barker N."/>
            <person name="Li Z."/>
            <person name="Van de Peer Y."/>
            <person name="Mizrachi E."/>
        </authorList>
    </citation>
    <scope>NUCLEOTIDE SEQUENCE</scope>
    <source>
        <tissue evidence="8">Young leaves</tissue>
    </source>
</reference>
<dbReference type="FunFam" id="3.30.200.20:FF:000125">
    <property type="entry name" value="Protein STRUBBELIG-RECEPTOR FAMILY 8"/>
    <property type="match status" value="1"/>
</dbReference>
<evidence type="ECO:0000256" key="2">
    <source>
        <dbReference type="ARBA" id="ARBA00022527"/>
    </source>
</evidence>
<dbReference type="GO" id="GO:0005524">
    <property type="term" value="F:ATP binding"/>
    <property type="evidence" value="ECO:0007669"/>
    <property type="project" value="InterPro"/>
</dbReference>
<accession>A0A9Q0JTL2</accession>
<gene>
    <name evidence="8" type="ORF">NE237_027879</name>
</gene>
<comment type="subcellular location">
    <subcellularLocation>
        <location evidence="1">Membrane</location>
    </subcellularLocation>
</comment>
<dbReference type="SUPFAM" id="SSF56112">
    <property type="entry name" value="Protein kinase-like (PK-like)"/>
    <property type="match status" value="1"/>
</dbReference>
<proteinExistence type="predicted"/>
<feature type="domain" description="Protein kinase" evidence="7">
    <location>
        <begin position="71"/>
        <end position="238"/>
    </location>
</feature>
<dbReference type="AlphaFoldDB" id="A0A9Q0JTL2"/>
<dbReference type="Gene3D" id="1.10.510.10">
    <property type="entry name" value="Transferase(Phosphotransferase) domain 1"/>
    <property type="match status" value="1"/>
</dbReference>
<dbReference type="InterPro" id="IPR011009">
    <property type="entry name" value="Kinase-like_dom_sf"/>
</dbReference>
<dbReference type="GO" id="GO:0004674">
    <property type="term" value="F:protein serine/threonine kinase activity"/>
    <property type="evidence" value="ECO:0007669"/>
    <property type="project" value="UniProtKB-KW"/>
</dbReference>
<dbReference type="Pfam" id="PF07714">
    <property type="entry name" value="PK_Tyr_Ser-Thr"/>
    <property type="match status" value="1"/>
</dbReference>
<keyword evidence="9" id="KW-1185">Reference proteome</keyword>
<keyword evidence="4" id="KW-1133">Transmembrane helix</keyword>
<evidence type="ECO:0000259" key="7">
    <source>
        <dbReference type="PROSITE" id="PS50011"/>
    </source>
</evidence>
<evidence type="ECO:0000313" key="9">
    <source>
        <dbReference type="Proteomes" id="UP001141806"/>
    </source>
</evidence>
<keyword evidence="2" id="KW-0723">Serine/threonine-protein kinase</keyword>
<evidence type="ECO:0000256" key="6">
    <source>
        <dbReference type="SAM" id="MobiDB-lite"/>
    </source>
</evidence>
<sequence length="238" mass="26133">MKSIQTSSMTNTKTSETSASMKIRPPPSDQHKSFDEDEFSNKPVVVRKTNTAPVSATMYSVADLQMATGSFSVENLIGEGSIGRVHRAQFDNGKTLAVKKIDSSALPSQASEDFMVVVCNISQLCHPNVTELVGYCSEHGQHLLVYEFLGNGSLHDFLHLSDEFSKPLTWKTRVKIALGTAYALEYLLDVCSPSVVHKNFKSANILLDMDLNPQVSDCGLANFIPNADQHLQCKKAHI</sequence>
<dbReference type="Gene3D" id="3.30.200.20">
    <property type="entry name" value="Phosphorylase Kinase, domain 1"/>
    <property type="match status" value="1"/>
</dbReference>
<feature type="region of interest" description="Disordered" evidence="6">
    <location>
        <begin position="1"/>
        <end position="41"/>
    </location>
</feature>
<dbReference type="PANTHER" id="PTHR47985">
    <property type="entry name" value="OS07G0668900 PROTEIN"/>
    <property type="match status" value="1"/>
</dbReference>
<dbReference type="EMBL" id="JAMYWD010000012">
    <property type="protein sequence ID" value="KAJ4951047.1"/>
    <property type="molecule type" value="Genomic_DNA"/>
</dbReference>
<evidence type="ECO:0000313" key="8">
    <source>
        <dbReference type="EMBL" id="KAJ4951047.1"/>
    </source>
</evidence>
<name>A0A9Q0JTL2_9MAGN</name>